<protein>
    <submittedName>
        <fullName evidence="2">Uncharacterized protein</fullName>
    </submittedName>
</protein>
<feature type="transmembrane region" description="Helical" evidence="1">
    <location>
        <begin position="100"/>
        <end position="119"/>
    </location>
</feature>
<dbReference type="AlphaFoldDB" id="A0A5E4V9Z0"/>
<keyword evidence="1" id="KW-1133">Transmembrane helix</keyword>
<feature type="transmembrane region" description="Helical" evidence="1">
    <location>
        <begin position="35"/>
        <end position="63"/>
    </location>
</feature>
<dbReference type="EMBL" id="CABPRZ010000008">
    <property type="protein sequence ID" value="VVE07710.1"/>
    <property type="molecule type" value="Genomic_DNA"/>
</dbReference>
<keyword evidence="3" id="KW-1185">Reference proteome</keyword>
<dbReference type="Proteomes" id="UP000414233">
    <property type="component" value="Unassembled WGS sequence"/>
</dbReference>
<feature type="transmembrane region" description="Helical" evidence="1">
    <location>
        <begin position="75"/>
        <end position="94"/>
    </location>
</feature>
<dbReference type="OrthoDB" id="8942691at2"/>
<keyword evidence="1" id="KW-0472">Membrane</keyword>
<proteinExistence type="predicted"/>
<accession>A0A5E4V9Z0</accession>
<gene>
    <name evidence="2" type="ORF">PTE30175_02400</name>
</gene>
<keyword evidence="1" id="KW-0812">Transmembrane</keyword>
<evidence type="ECO:0000313" key="2">
    <source>
        <dbReference type="EMBL" id="VVE07710.1"/>
    </source>
</evidence>
<dbReference type="RefSeq" id="WP_150697253.1">
    <property type="nucleotide sequence ID" value="NZ_CABPRZ010000008.1"/>
</dbReference>
<sequence>MNRLAIVLDGLMLLYLAAAAVVGMQASQVIPGVLLANVLGILLGLLMLAVLAAPFYVSLVVLATMSERHLRLAAWLHRLLLALMIGLTMISMLAGHGVEISAPLFALVATVSIVNLIALSRQHTQSQTFHRFGH</sequence>
<evidence type="ECO:0000256" key="1">
    <source>
        <dbReference type="SAM" id="Phobius"/>
    </source>
</evidence>
<organism evidence="2 3">
    <name type="scientific">Pandoraea terrae</name>
    <dbReference type="NCBI Taxonomy" id="1537710"/>
    <lineage>
        <taxon>Bacteria</taxon>
        <taxon>Pseudomonadati</taxon>
        <taxon>Pseudomonadota</taxon>
        <taxon>Betaproteobacteria</taxon>
        <taxon>Burkholderiales</taxon>
        <taxon>Burkholderiaceae</taxon>
        <taxon>Pandoraea</taxon>
    </lineage>
</organism>
<name>A0A5E4V9Z0_9BURK</name>
<evidence type="ECO:0000313" key="3">
    <source>
        <dbReference type="Proteomes" id="UP000414233"/>
    </source>
</evidence>
<reference evidence="2 3" key="1">
    <citation type="submission" date="2019-08" db="EMBL/GenBank/DDBJ databases">
        <authorList>
            <person name="Peeters C."/>
        </authorList>
    </citation>
    <scope>NUCLEOTIDE SEQUENCE [LARGE SCALE GENOMIC DNA]</scope>
    <source>
        <strain evidence="2 3">LMG 30175</strain>
    </source>
</reference>